<dbReference type="PRINTS" id="PR01036">
    <property type="entry name" value="TCRTETB"/>
</dbReference>
<evidence type="ECO:0000256" key="2">
    <source>
        <dbReference type="ARBA" id="ARBA00008537"/>
    </source>
</evidence>
<feature type="transmembrane region" description="Helical" evidence="8">
    <location>
        <begin position="275"/>
        <end position="301"/>
    </location>
</feature>
<evidence type="ECO:0000256" key="8">
    <source>
        <dbReference type="SAM" id="Phobius"/>
    </source>
</evidence>
<evidence type="ECO:0000256" key="5">
    <source>
        <dbReference type="ARBA" id="ARBA00022692"/>
    </source>
</evidence>
<evidence type="ECO:0000313" key="13">
    <source>
        <dbReference type="EMBL" id="QCQ38705.1"/>
    </source>
</evidence>
<evidence type="ECO:0000256" key="7">
    <source>
        <dbReference type="ARBA" id="ARBA00023136"/>
    </source>
</evidence>
<dbReference type="Proteomes" id="UP000286270">
    <property type="component" value="Unassembled WGS sequence"/>
</dbReference>
<reference evidence="19 20" key="3">
    <citation type="submission" date="2018-08" db="EMBL/GenBank/DDBJ databases">
        <title>A genome reference for cultivated species of the human gut microbiota.</title>
        <authorList>
            <person name="Zou Y."/>
            <person name="Xue W."/>
            <person name="Luo G."/>
        </authorList>
    </citation>
    <scope>NUCLEOTIDE SEQUENCE [LARGE SCALE GENOMIC DNA]</scope>
    <source>
        <strain evidence="15 20">AF14-26</strain>
        <strain evidence="16 19">AM18-6</strain>
    </source>
</reference>
<comment type="similarity">
    <text evidence="2">Belongs to the major facilitator superfamily. EmrB family.</text>
</comment>
<name>A0A081U740_BACFG</name>
<gene>
    <name evidence="16" type="ORF">DW228_23145</name>
    <name evidence="15" type="ORF">DWW08_10250</name>
    <name evidence="14" type="ORF">EC80_022350</name>
    <name evidence="10" type="ORF">EE52_0222260</name>
    <name evidence="13" type="ORF">IA74_022840</name>
    <name evidence="11" type="ORF">O1422_07785</name>
    <name evidence="12" type="ORF">O1433_16860</name>
</gene>
<evidence type="ECO:0000256" key="4">
    <source>
        <dbReference type="ARBA" id="ARBA00022475"/>
    </source>
</evidence>
<accession>A0A081U740</accession>
<dbReference type="EMBL" id="CP036553">
    <property type="protein sequence ID" value="QCQ38705.1"/>
    <property type="molecule type" value="Genomic_DNA"/>
</dbReference>
<feature type="transmembrane region" description="Helical" evidence="8">
    <location>
        <begin position="176"/>
        <end position="197"/>
    </location>
</feature>
<feature type="transmembrane region" description="Helical" evidence="8">
    <location>
        <begin position="404"/>
        <end position="428"/>
    </location>
</feature>
<dbReference type="CDD" id="cd17321">
    <property type="entry name" value="MFS_MMR_MDR_like"/>
    <property type="match status" value="1"/>
</dbReference>
<evidence type="ECO:0000313" key="19">
    <source>
        <dbReference type="Proteomes" id="UP000266644"/>
    </source>
</evidence>
<keyword evidence="7 8" id="KW-0472">Membrane</keyword>
<dbReference type="GO" id="GO:0022857">
    <property type="term" value="F:transmembrane transporter activity"/>
    <property type="evidence" value="ECO:0007669"/>
    <property type="project" value="InterPro"/>
</dbReference>
<evidence type="ECO:0000259" key="9">
    <source>
        <dbReference type="PROSITE" id="PS50850"/>
    </source>
</evidence>
<dbReference type="Gene3D" id="1.20.1250.20">
    <property type="entry name" value="MFS general substrate transporter like domains"/>
    <property type="match status" value="1"/>
</dbReference>
<keyword evidence="4" id="KW-1003">Cell membrane</keyword>
<keyword evidence="6 8" id="KW-1133">Transmembrane helix</keyword>
<evidence type="ECO:0000313" key="18">
    <source>
        <dbReference type="Proteomes" id="UP000036847"/>
    </source>
</evidence>
<feature type="transmembrane region" description="Helical" evidence="8">
    <location>
        <begin position="434"/>
        <end position="457"/>
    </location>
</feature>
<dbReference type="InterPro" id="IPR020846">
    <property type="entry name" value="MFS_dom"/>
</dbReference>
<dbReference type="EMBL" id="QRZH01000007">
    <property type="protein sequence ID" value="RGV54346.1"/>
    <property type="molecule type" value="Genomic_DNA"/>
</dbReference>
<dbReference type="Proteomes" id="UP000036847">
    <property type="component" value="Chromosome"/>
</dbReference>
<feature type="transmembrane region" description="Helical" evidence="8">
    <location>
        <begin position="22"/>
        <end position="46"/>
    </location>
</feature>
<evidence type="ECO:0000313" key="12">
    <source>
        <dbReference type="EMBL" id="MCZ2689169.1"/>
    </source>
</evidence>
<keyword evidence="3" id="KW-0813">Transport</keyword>
<dbReference type="PATRIC" id="fig|817.51.peg.293"/>
<dbReference type="AlphaFoldDB" id="A0A081U740"/>
<dbReference type="Proteomes" id="UP000266644">
    <property type="component" value="Unassembled WGS sequence"/>
</dbReference>
<evidence type="ECO:0000256" key="3">
    <source>
        <dbReference type="ARBA" id="ARBA00022448"/>
    </source>
</evidence>
<evidence type="ECO:0000313" key="17">
    <source>
        <dbReference type="Proteomes" id="UP000028294"/>
    </source>
</evidence>
<feature type="transmembrane region" description="Helical" evidence="8">
    <location>
        <begin position="151"/>
        <end position="170"/>
    </location>
</feature>
<comment type="subcellular location">
    <subcellularLocation>
        <location evidence="1">Cell membrane</location>
        <topology evidence="1">Multi-pass membrane protein</topology>
    </subcellularLocation>
</comment>
<dbReference type="InterPro" id="IPR011701">
    <property type="entry name" value="MFS"/>
</dbReference>
<dbReference type="Pfam" id="PF07690">
    <property type="entry name" value="MFS_1"/>
    <property type="match status" value="1"/>
</dbReference>
<dbReference type="EMBL" id="JAPUAC010000004">
    <property type="protein sequence ID" value="MCZ2654062.1"/>
    <property type="molecule type" value="Genomic_DNA"/>
</dbReference>
<organism evidence="16 19">
    <name type="scientific">Bacteroides fragilis</name>
    <dbReference type="NCBI Taxonomy" id="817"/>
    <lineage>
        <taxon>Bacteria</taxon>
        <taxon>Pseudomonadati</taxon>
        <taxon>Bacteroidota</taxon>
        <taxon>Bacteroidia</taxon>
        <taxon>Bacteroidales</taxon>
        <taxon>Bacteroidaceae</taxon>
        <taxon>Bacteroides</taxon>
    </lineage>
</organism>
<proteinExistence type="inferred from homology"/>
<feature type="domain" description="Major facilitator superfamily (MFS) profile" evidence="9">
    <location>
        <begin position="24"/>
        <end position="461"/>
    </location>
</feature>
<feature type="transmembrane region" description="Helical" evidence="8">
    <location>
        <begin position="209"/>
        <end position="227"/>
    </location>
</feature>
<dbReference type="Proteomes" id="UP000028294">
    <property type="component" value="Chromosome"/>
</dbReference>
<dbReference type="PANTHER" id="PTHR42718:SF9">
    <property type="entry name" value="MAJOR FACILITATOR SUPERFAMILY MULTIDRUG TRANSPORTER MFSC"/>
    <property type="match status" value="1"/>
</dbReference>
<feature type="transmembrane region" description="Helical" evidence="8">
    <location>
        <begin position="90"/>
        <end position="112"/>
    </location>
</feature>
<reference evidence="11" key="5">
    <citation type="submission" date="2022-12" db="EMBL/GenBank/DDBJ databases">
        <title>Development of a Multilocus Sequence Typing Scheme for Bacteroides fragilis Based on Whole Genome Sequencing Data and Clinical Application.</title>
        <authorList>
            <person name="Nielsen F.D."/>
            <person name="Justesen U.S."/>
        </authorList>
    </citation>
    <scope>NUCLEOTIDE SEQUENCE</scope>
    <source>
        <strain evidence="12">BF_AM_ODE_DK_2015_4</strain>
        <strain evidence="11">BF_BC_ODE_DK_2015_2</strain>
    </source>
</reference>
<dbReference type="OrthoDB" id="9807274at2"/>
<dbReference type="EMBL" id="JAPTZU010000011">
    <property type="protein sequence ID" value="MCZ2689169.1"/>
    <property type="molecule type" value="Genomic_DNA"/>
</dbReference>
<keyword evidence="5 8" id="KW-0812">Transmembrane</keyword>
<protein>
    <submittedName>
        <fullName evidence="11 16">MFS transporter</fullName>
    </submittedName>
    <submittedName>
        <fullName evidence="10">Multidrug MFS transporter</fullName>
    </submittedName>
</protein>
<dbReference type="FunFam" id="1.20.1720.10:FF:000011">
    <property type="entry name" value="Transporter, major facilitator family"/>
    <property type="match status" value="1"/>
</dbReference>
<dbReference type="PROSITE" id="PS50850">
    <property type="entry name" value="MFS"/>
    <property type="match status" value="1"/>
</dbReference>
<dbReference type="InterPro" id="IPR036259">
    <property type="entry name" value="MFS_trans_sf"/>
</dbReference>
<dbReference type="FunFam" id="1.20.1250.20:FF:000168">
    <property type="entry name" value="Transporter, major facilitator family"/>
    <property type="match status" value="1"/>
</dbReference>
<dbReference type="EMBL" id="CP036546">
    <property type="protein sequence ID" value="QCQ47361.1"/>
    <property type="molecule type" value="Genomic_DNA"/>
</dbReference>
<dbReference type="Proteomes" id="UP001079672">
    <property type="component" value="Unassembled WGS sequence"/>
</dbReference>
<dbReference type="Gene3D" id="1.20.1720.10">
    <property type="entry name" value="Multidrug resistance protein D"/>
    <property type="match status" value="1"/>
</dbReference>
<feature type="transmembrane region" description="Helical" evidence="8">
    <location>
        <begin position="118"/>
        <end position="139"/>
    </location>
</feature>
<dbReference type="EMBL" id="JMZZ02000226">
    <property type="protein sequence ID" value="KFX72562.1"/>
    <property type="molecule type" value="Genomic_DNA"/>
</dbReference>
<dbReference type="SUPFAM" id="SSF103473">
    <property type="entry name" value="MFS general substrate transporter"/>
    <property type="match status" value="1"/>
</dbReference>
<dbReference type="EMBL" id="QRJE01000056">
    <property type="protein sequence ID" value="RHH05369.1"/>
    <property type="molecule type" value="Genomic_DNA"/>
</dbReference>
<evidence type="ECO:0000313" key="15">
    <source>
        <dbReference type="EMBL" id="RGV54346.1"/>
    </source>
</evidence>
<dbReference type="RefSeq" id="WP_005808227.1">
    <property type="nucleotide sequence ID" value="NZ_CABJEQ010000004.1"/>
</dbReference>
<dbReference type="InterPro" id="IPR004638">
    <property type="entry name" value="EmrB-like"/>
</dbReference>
<dbReference type="PANTHER" id="PTHR42718">
    <property type="entry name" value="MAJOR FACILITATOR SUPERFAMILY MULTIDRUG TRANSPORTER MFSC"/>
    <property type="match status" value="1"/>
</dbReference>
<reference evidence="10" key="1">
    <citation type="book" date="2014" name="THE 24TH EUROPEAN CONGRESS OF CLINICAL MICROBIOLOGY AND INFECTIOUS DISEASES" publisher="ECCMID 2014" city="Barcelona, Spain">
        <title>Identification of resistance genes in three multidrug-resistant Bacteroides fragilis isolates by whole genome sequencing.</title>
        <editorList>
            <person name="Unknown"/>
            <person name="A."/>
        </editorList>
        <authorList>
            <person name="Sydenham T.V."/>
            <person name="Hasman H."/>
            <person name="Wang M."/>
            <person name="Soki J."/>
            <person name="Nagy E."/>
            <person name="Justesen U.S."/>
        </authorList>
    </citation>
    <scope>NUCLEOTIDE SEQUENCE</scope>
    <source>
        <strain evidence="10">DCMOUH0018B</strain>
        <strain evidence="14">DCMSKEJBY0001B</strain>
    </source>
</reference>
<feature type="transmembrane region" description="Helical" evidence="8">
    <location>
        <begin position="58"/>
        <end position="78"/>
    </location>
</feature>
<evidence type="ECO:0000256" key="1">
    <source>
        <dbReference type="ARBA" id="ARBA00004651"/>
    </source>
</evidence>
<reference evidence="17 18" key="4">
    <citation type="submission" date="2019-03" db="EMBL/GenBank/DDBJ databases">
        <title>Complete genome assembly of MDR B. fragilis.</title>
        <authorList>
            <person name="Sydenham T.V."/>
            <person name="Hasman H."/>
            <person name="Justesen U.S."/>
        </authorList>
    </citation>
    <scope>NUCLEOTIDE SEQUENCE [LARGE SCALE GENOMIC DNA]</scope>
    <source>
        <strain evidence="13 17">DCMOUH0067B</strain>
        <strain evidence="14 18">DCMSKEJBY0001B</strain>
    </source>
</reference>
<feature type="transmembrane region" description="Helical" evidence="8">
    <location>
        <begin position="313"/>
        <end position="334"/>
    </location>
</feature>
<evidence type="ECO:0000313" key="11">
    <source>
        <dbReference type="EMBL" id="MCZ2654062.1"/>
    </source>
</evidence>
<evidence type="ECO:0000256" key="6">
    <source>
        <dbReference type="ARBA" id="ARBA00022989"/>
    </source>
</evidence>
<evidence type="ECO:0000313" key="20">
    <source>
        <dbReference type="Proteomes" id="UP000286270"/>
    </source>
</evidence>
<reference evidence="10" key="2">
    <citation type="submission" date="2014-07" db="EMBL/GenBank/DDBJ databases">
        <title>Genetics and epidemiology of antimicrobial resistance in B. fragilis group.</title>
        <authorList>
            <person name="Sydenham T.V."/>
            <person name="Hasman H."/>
            <person name="Kemp M."/>
            <person name="Justesen U.S."/>
        </authorList>
    </citation>
    <scope>NUCLEOTIDE SEQUENCE [LARGE SCALE GENOMIC DNA]</scope>
    <source>
        <strain evidence="10">DCMOUH0018B</strain>
    </source>
</reference>
<evidence type="ECO:0000313" key="10">
    <source>
        <dbReference type="EMBL" id="KFX72562.1"/>
    </source>
</evidence>
<evidence type="ECO:0000313" key="14">
    <source>
        <dbReference type="EMBL" id="QCQ47361.1"/>
    </source>
</evidence>
<feature type="transmembrane region" description="Helical" evidence="8">
    <location>
        <begin position="341"/>
        <end position="358"/>
    </location>
</feature>
<dbReference type="NCBIfam" id="TIGR00711">
    <property type="entry name" value="efflux_EmrB"/>
    <property type="match status" value="1"/>
</dbReference>
<dbReference type="GO" id="GO:0005886">
    <property type="term" value="C:plasma membrane"/>
    <property type="evidence" value="ECO:0007669"/>
    <property type="project" value="UniProtKB-SubCell"/>
</dbReference>
<feature type="transmembrane region" description="Helical" evidence="8">
    <location>
        <begin position="239"/>
        <end position="255"/>
    </location>
</feature>
<evidence type="ECO:0000313" key="16">
    <source>
        <dbReference type="EMBL" id="RHH05369.1"/>
    </source>
</evidence>
<dbReference type="Proteomes" id="UP001075704">
    <property type="component" value="Unassembled WGS sequence"/>
</dbReference>
<sequence length="468" mass="50121">MAQLTQTSEIDETDGLPLHRRIWAVVGISFALCMSVLDINIINVVLPTLSHDFGTSPAVTTWIINGYQLAIVISLLSFSSLGEIYGYRKIFLSGIAMFIVTSLICALSHSFWTLTLARIFQGFSASAITSVNTAQLRTIYPRNQIGRGMGINAMVVAISAAAGPSVASGILSIASWHWLFAINVPLGLAALILGCKYLPRKEERSNRKFDKLSAIANAITFGLLIYTLDGFAHHEKNDYIAIQLAVLAIVGTYYVHRQLNQPSPLLPLDLLGIPIFRLSILTSICSFTAQMLAMVSLPFFLQNSLGYSEVMTGLLLTPWPIATLVTAPAAGYLVERIHPGILGSIGMALFCIGLYSLSTLTADSSVISIILRLMLCGAGFGIFQTPNNSTIISSAPTQRSGGASGMLGMARLLGQTFGTTLVALLFSFVVHEKSTAVCLIAGSGFAFVAAVVSSMRLSQPSTLKTKTQ</sequence>